<proteinExistence type="predicted"/>
<evidence type="ECO:0000313" key="2">
    <source>
        <dbReference type="Proteomes" id="UP000663651"/>
    </source>
</evidence>
<accession>A0ABX7Q0D1</accession>
<dbReference type="EMBL" id="CP071382">
    <property type="protein sequence ID" value="QSV44401.1"/>
    <property type="molecule type" value="Genomic_DNA"/>
</dbReference>
<dbReference type="Proteomes" id="UP000663651">
    <property type="component" value="Chromosome"/>
</dbReference>
<name>A0ABX7Q0D1_9BACT</name>
<evidence type="ECO:0000313" key="1">
    <source>
        <dbReference type="EMBL" id="QSV44401.1"/>
    </source>
</evidence>
<gene>
    <name evidence="1" type="ORF">JZM60_09450</name>
</gene>
<reference evidence="1 2" key="1">
    <citation type="submission" date="2021-03" db="EMBL/GenBank/DDBJ databases">
        <title>Geobacter metallireducens gen. nov. sp. nov., a microorganism capable of coupling the complete oxidation of organic compounds to the reduction of iron and other metals.</title>
        <authorList>
            <person name="Li Y."/>
        </authorList>
    </citation>
    <scope>NUCLEOTIDE SEQUENCE [LARGE SCALE GENOMIC DNA]</scope>
    <source>
        <strain evidence="1 2">Jerry-YX</strain>
    </source>
</reference>
<protein>
    <submittedName>
        <fullName evidence="1">Uncharacterized protein</fullName>
    </submittedName>
</protein>
<dbReference type="RefSeq" id="WP_207162052.1">
    <property type="nucleotide sequence ID" value="NZ_CP071382.1"/>
</dbReference>
<organism evidence="1 2">
    <name type="scientific">Geobacter benzoatilyticus</name>
    <dbReference type="NCBI Taxonomy" id="2815309"/>
    <lineage>
        <taxon>Bacteria</taxon>
        <taxon>Pseudomonadati</taxon>
        <taxon>Thermodesulfobacteriota</taxon>
        <taxon>Desulfuromonadia</taxon>
        <taxon>Geobacterales</taxon>
        <taxon>Geobacteraceae</taxon>
        <taxon>Geobacter</taxon>
    </lineage>
</organism>
<keyword evidence="2" id="KW-1185">Reference proteome</keyword>
<sequence>MERSKPYLFLYFDGHLSEDDTMEAILKIISLFKECKGKTTMVWECTRMTGYDEESREMWQEFMKDIRTRLEEVHLISRNVLIRVGGSVVGMFAGMKITTWSSIEEFRTKH</sequence>